<evidence type="ECO:0000256" key="1">
    <source>
        <dbReference type="SAM" id="MobiDB-lite"/>
    </source>
</evidence>
<feature type="compositionally biased region" description="Polar residues" evidence="1">
    <location>
        <begin position="207"/>
        <end position="222"/>
    </location>
</feature>
<name>A0A4Q1BLR7_TREME</name>
<feature type="compositionally biased region" description="Low complexity" evidence="1">
    <location>
        <begin position="662"/>
        <end position="671"/>
    </location>
</feature>
<dbReference type="AlphaFoldDB" id="A0A4Q1BLR7"/>
<feature type="region of interest" description="Disordered" evidence="1">
    <location>
        <begin position="1"/>
        <end position="367"/>
    </location>
</feature>
<feature type="compositionally biased region" description="Basic residues" evidence="1">
    <location>
        <begin position="601"/>
        <end position="613"/>
    </location>
</feature>
<feature type="region of interest" description="Disordered" evidence="1">
    <location>
        <begin position="506"/>
        <end position="638"/>
    </location>
</feature>
<organism evidence="3 4">
    <name type="scientific">Tremella mesenterica</name>
    <name type="common">Jelly fungus</name>
    <dbReference type="NCBI Taxonomy" id="5217"/>
    <lineage>
        <taxon>Eukaryota</taxon>
        <taxon>Fungi</taxon>
        <taxon>Dikarya</taxon>
        <taxon>Basidiomycota</taxon>
        <taxon>Agaricomycotina</taxon>
        <taxon>Tremellomycetes</taxon>
        <taxon>Tremellales</taxon>
        <taxon>Tremellaceae</taxon>
        <taxon>Tremella</taxon>
    </lineage>
</organism>
<dbReference type="Pfam" id="PF13926">
    <property type="entry name" value="DUF4211"/>
    <property type="match status" value="1"/>
</dbReference>
<feature type="region of interest" description="Disordered" evidence="1">
    <location>
        <begin position="821"/>
        <end position="852"/>
    </location>
</feature>
<dbReference type="GO" id="GO:0005634">
    <property type="term" value="C:nucleus"/>
    <property type="evidence" value="ECO:0007669"/>
    <property type="project" value="TreeGrafter"/>
</dbReference>
<sequence>MARQSTLDPHLSPRAGQSSKTPNKSPIEAGPSTRSPRESPTKRRQPATRRYSPGGDSEGSEGLAGVVLSQIKVGSGTRGRKHLRSDSEDQPDPDNEDDDSDKDLVGEGNDGNYHEAEGGDFEEQHPDDSGENEVHQQQQAFGVEYDEVVKSRGKGKGRVKKGNNEIPQDNVRPEGGRKQIVQDEEEEENTRKNIATTGVDKKGKPRSNLQENRSGENKNAQTPEKKGKIVFVGQPGKPSSAQRKGRKIPYILLDPLSPSSGHRSQRMERQLGISEIEGSPAPTSRTRLATNTKTSVKPSAERGRGKPSRVAILRGEEDPQRVGMSSEDEELSMDLADSSNRSKGGQVERRRGGRGGKGFKEGKISSSRTTTAFVEIPTLSPQILSQYIINADSHVLPSSDRNGIAPHMEENHFIPPLETDQLPGISEDMVHAALFLNDQDDLSVLDNPPEGQMEEDGYISDSFLDILTATTPAGGDFGVDHAGEEIEIGLSETPKVVDPIVDVDREEKEKEMKKKKTSGLFSPAESSLDEDEMQRTIKKHIGEKRKVVTTYKTGKGKEKAFTDGGKSRTKDGHSSKSMKTKDRKGKGKQVDKPSKGQSHREKGHKNKSSKRSHSSSPEDMVEDLKLDEPERFKSSTRLRERVKETVFQRKMRHLRARRLGLEESSSSSESSTSDDSEEDDDDDESESDEEDFIIDDGGHVPDDLLPHQFSLNSAQTPEFKLKVVFQYFVLLAVKGPKILPLKGDAAGYLLPQLEDQRRKMTGYREGRVRSQIWPSRLVKALERYPVYRAIRLDHPTEHCDACNRSNYKSVIQINLDGDDYDRNNYEPLDSDSDSDSKSESESSSSIDSEDKLPKELFMGTHCHKRTEVYHKMCHWELDLFQRIRQHHRDLLRARRLPVPSDSEASSSASDPDSDPEEVADRRASRERRRAATEKRVKLLQRRGKLPEKAKDVDEVTQWMDEMGYQTRAFRWMESLIAESARLEFDKSTD</sequence>
<feature type="compositionally biased region" description="Acidic residues" evidence="1">
    <location>
        <begin position="88"/>
        <end position="101"/>
    </location>
</feature>
<feature type="domain" description="DUF4211" evidence="2">
    <location>
        <begin position="691"/>
        <end position="824"/>
    </location>
</feature>
<dbReference type="EMBL" id="SDIL01000043">
    <property type="protein sequence ID" value="RXK38739.1"/>
    <property type="molecule type" value="Genomic_DNA"/>
</dbReference>
<feature type="compositionally biased region" description="Basic and acidic residues" evidence="1">
    <location>
        <begin position="112"/>
        <end position="134"/>
    </location>
</feature>
<feature type="compositionally biased region" description="Basic and acidic residues" evidence="1">
    <location>
        <begin position="918"/>
        <end position="936"/>
    </location>
</feature>
<accession>A0A4Q1BLR7</accession>
<dbReference type="PANTHER" id="PTHR14689">
    <property type="entry name" value="PHORBOL-ESTER_DAG-TYPE DOMAIN-CONTAINING PROTEIN"/>
    <property type="match status" value="1"/>
</dbReference>
<feature type="compositionally biased region" description="Basic and acidic residues" evidence="1">
    <location>
        <begin position="588"/>
        <end position="600"/>
    </location>
</feature>
<feature type="compositionally biased region" description="Basic residues" evidence="1">
    <location>
        <begin position="576"/>
        <end position="587"/>
    </location>
</feature>
<dbReference type="PANTHER" id="PTHR14689:SF0">
    <property type="entry name" value="COILED-COIL DOMAIN-CONTAINING PROTEIN 82"/>
    <property type="match status" value="1"/>
</dbReference>
<keyword evidence="4" id="KW-1185">Reference proteome</keyword>
<feature type="compositionally biased region" description="Basic and acidic residues" evidence="1">
    <location>
        <begin position="171"/>
        <end position="181"/>
    </location>
</feature>
<dbReference type="VEuPathDB" id="FungiDB:TREMEDRAFT_63804"/>
<feature type="compositionally biased region" description="Low complexity" evidence="1">
    <location>
        <begin position="899"/>
        <end position="910"/>
    </location>
</feature>
<feature type="compositionally biased region" description="Polar residues" evidence="1">
    <location>
        <begin position="281"/>
        <end position="297"/>
    </location>
</feature>
<feature type="compositionally biased region" description="Polar residues" evidence="1">
    <location>
        <begin position="15"/>
        <end position="24"/>
    </location>
</feature>
<evidence type="ECO:0000259" key="2">
    <source>
        <dbReference type="Pfam" id="PF13926"/>
    </source>
</evidence>
<feature type="compositionally biased region" description="Acidic residues" evidence="1">
    <location>
        <begin position="672"/>
        <end position="694"/>
    </location>
</feature>
<dbReference type="InterPro" id="IPR025451">
    <property type="entry name" value="DUF4211"/>
</dbReference>
<gene>
    <name evidence="3" type="ORF">M231_04049</name>
</gene>
<feature type="compositionally biased region" description="Basic and acidic residues" evidence="1">
    <location>
        <begin position="622"/>
        <end position="638"/>
    </location>
</feature>
<dbReference type="InParanoid" id="A0A4Q1BLR7"/>
<comment type="caution">
    <text evidence="3">The sequence shown here is derived from an EMBL/GenBank/DDBJ whole genome shotgun (WGS) entry which is preliminary data.</text>
</comment>
<evidence type="ECO:0000313" key="3">
    <source>
        <dbReference type="EMBL" id="RXK38739.1"/>
    </source>
</evidence>
<protein>
    <recommendedName>
        <fullName evidence="2">DUF4211 domain-containing protein</fullName>
    </recommendedName>
</protein>
<reference evidence="3 4" key="1">
    <citation type="submission" date="2016-06" db="EMBL/GenBank/DDBJ databases">
        <title>Evolution of pathogenesis and genome organization in the Tremellales.</title>
        <authorList>
            <person name="Cuomo C."/>
            <person name="Litvintseva A."/>
            <person name="Heitman J."/>
            <person name="Chen Y."/>
            <person name="Sun S."/>
            <person name="Springer D."/>
            <person name="Dromer F."/>
            <person name="Young S."/>
            <person name="Zeng Q."/>
            <person name="Chapman S."/>
            <person name="Gujja S."/>
            <person name="Saif S."/>
            <person name="Birren B."/>
        </authorList>
    </citation>
    <scope>NUCLEOTIDE SEQUENCE [LARGE SCALE GENOMIC DNA]</scope>
    <source>
        <strain evidence="3 4">ATCC 28783</strain>
    </source>
</reference>
<evidence type="ECO:0000313" key="4">
    <source>
        <dbReference type="Proteomes" id="UP000289152"/>
    </source>
</evidence>
<proteinExistence type="predicted"/>
<feature type="compositionally biased region" description="Basic and acidic residues" evidence="1">
    <location>
        <begin position="555"/>
        <end position="574"/>
    </location>
</feature>
<dbReference type="OrthoDB" id="21499at2759"/>
<dbReference type="Proteomes" id="UP000289152">
    <property type="component" value="Unassembled WGS sequence"/>
</dbReference>
<feature type="region of interest" description="Disordered" evidence="1">
    <location>
        <begin position="894"/>
        <end position="951"/>
    </location>
</feature>
<feature type="compositionally biased region" description="Basic residues" evidence="1">
    <location>
        <begin position="151"/>
        <end position="161"/>
    </location>
</feature>
<feature type="region of interest" description="Disordered" evidence="1">
    <location>
        <begin position="657"/>
        <end position="697"/>
    </location>
</feature>